<dbReference type="PANTHER" id="PTHR37815:SF3">
    <property type="entry name" value="UPF0397 PROTEIN SPR0429"/>
    <property type="match status" value="1"/>
</dbReference>
<feature type="transmembrane region" description="Helical" evidence="3">
    <location>
        <begin position="12"/>
        <end position="32"/>
    </location>
</feature>
<protein>
    <submittedName>
        <fullName evidence="4">Uncharacterized membrane protein</fullName>
    </submittedName>
</protein>
<keyword evidence="1 3" id="KW-0812">Transmembrane</keyword>
<reference evidence="4 5" key="1">
    <citation type="submission" date="2016-11" db="EMBL/GenBank/DDBJ databases">
        <authorList>
            <person name="Jaros S."/>
            <person name="Januszkiewicz K."/>
            <person name="Wedrychowicz H."/>
        </authorList>
    </citation>
    <scope>NUCLEOTIDE SEQUENCE [LARGE SCALE GENOMIC DNA]</scope>
    <source>
        <strain evidence="4 5">DSM 8605</strain>
    </source>
</reference>
<evidence type="ECO:0000256" key="3">
    <source>
        <dbReference type="SAM" id="Phobius"/>
    </source>
</evidence>
<evidence type="ECO:0000256" key="1">
    <source>
        <dbReference type="ARBA" id="ARBA00022692"/>
    </source>
</evidence>
<keyword evidence="5" id="KW-1185">Reference proteome</keyword>
<dbReference type="Gene3D" id="1.10.1760.20">
    <property type="match status" value="1"/>
</dbReference>
<evidence type="ECO:0000256" key="2">
    <source>
        <dbReference type="ARBA" id="ARBA00022989"/>
    </source>
</evidence>
<feature type="transmembrane region" description="Helical" evidence="3">
    <location>
        <begin position="156"/>
        <end position="174"/>
    </location>
</feature>
<keyword evidence="3" id="KW-0472">Membrane</keyword>
<sequence>MERKINKSAGVNIRSITYVGMMTAITFVVAYAIHFNTFIGVVHLGDSMVLLGAILLGKKKGAVSAAIGMTLFDLLLGYNMWAPFTFVIKGCMAYIAASIAFRKDYNGENIINNIFAFVFAALFMIFGYFLTGGIIAKLTMEAPTLFAALVLSSKDIVGNIGQGTAAIIIALPLSKILKNKIKQG</sequence>
<organism evidence="4 5">
    <name type="scientific">Clostridium grantii DSM 8605</name>
    <dbReference type="NCBI Taxonomy" id="1121316"/>
    <lineage>
        <taxon>Bacteria</taxon>
        <taxon>Bacillati</taxon>
        <taxon>Bacillota</taxon>
        <taxon>Clostridia</taxon>
        <taxon>Eubacteriales</taxon>
        <taxon>Clostridiaceae</taxon>
        <taxon>Clostridium</taxon>
    </lineage>
</organism>
<dbReference type="GO" id="GO:0016020">
    <property type="term" value="C:membrane"/>
    <property type="evidence" value="ECO:0007669"/>
    <property type="project" value="InterPro"/>
</dbReference>
<evidence type="ECO:0000313" key="5">
    <source>
        <dbReference type="Proteomes" id="UP000184447"/>
    </source>
</evidence>
<keyword evidence="2 3" id="KW-1133">Transmembrane helix</keyword>
<proteinExistence type="predicted"/>
<accession>A0A1M5UUY0</accession>
<dbReference type="STRING" id="1121316.SAMN02745207_01917"/>
<dbReference type="EMBL" id="FQXM01000009">
    <property type="protein sequence ID" value="SHH66769.1"/>
    <property type="molecule type" value="Genomic_DNA"/>
</dbReference>
<dbReference type="Proteomes" id="UP000184447">
    <property type="component" value="Unassembled WGS sequence"/>
</dbReference>
<gene>
    <name evidence="4" type="ORF">SAMN02745207_01917</name>
</gene>
<dbReference type="RefSeq" id="WP_073338216.1">
    <property type="nucleotide sequence ID" value="NZ_FQXM01000009.1"/>
</dbReference>
<feature type="transmembrane region" description="Helical" evidence="3">
    <location>
        <begin position="114"/>
        <end position="136"/>
    </location>
</feature>
<dbReference type="PANTHER" id="PTHR37815">
    <property type="entry name" value="UPF0397 PROTEIN BC_2624-RELATED"/>
    <property type="match status" value="1"/>
</dbReference>
<feature type="transmembrane region" description="Helical" evidence="3">
    <location>
        <begin position="84"/>
        <end position="102"/>
    </location>
</feature>
<dbReference type="Pfam" id="PF07155">
    <property type="entry name" value="ECF-ribofla_trS"/>
    <property type="match status" value="1"/>
</dbReference>
<dbReference type="AlphaFoldDB" id="A0A1M5UUY0"/>
<evidence type="ECO:0000313" key="4">
    <source>
        <dbReference type="EMBL" id="SHH66769.1"/>
    </source>
</evidence>
<name>A0A1M5UUY0_9CLOT</name>
<dbReference type="InterPro" id="IPR009825">
    <property type="entry name" value="ECF_substrate-spec-like"/>
</dbReference>